<evidence type="ECO:0000256" key="1">
    <source>
        <dbReference type="SAM" id="MobiDB-lite"/>
    </source>
</evidence>
<sequence>MNVIFQDTLRTPLQQSSAPSQPFCPSRQFVDQFKRFIQSNDPTLTASSSSSGFSLSDVGFLLLRLKDQLLSSDQRGAYFPAEFVARPNNGVDLLIKVVVALQNIVNSIGSSSKLSSLLPRTNSSTNRRRKAAPAAWRSLLETPGNLDVILYSVHSPQLDSKCYALEIIILLLDQPRGFVILFRSLSYICARNRDYLRLSIFVAQLKHGLHTSKLHIQILVVRLLNKLLQQAPSPAHRIMAQTDAVLSNFSPEYLEKLVVDATTPLGGTETLMEEIAVWKSLYTQIVIRRERGLAPVNHHNPAINFTYAEPDTDTTRSEQDRRRMNMKLSGQTSVTKNVERQRLKKHGDGYESNSHLSSRMNGNINAYYPSQTMTKAWDSHNAYPQSRYERTDVFERPDFGGMRRAKSESTMAIEDDSFSRCIKQANGYPDRRRAELTSKLSRSIHDLSREQPINEVRPGSATMTRSLRRITSPPRARFAEPLVDNKPAAIQGFSYLFPTQPIISNVSTKQRSRTPDPYKENGIKNVAYSGQQLQRPPSAPVFESPHSPPDYETDTYSLQPKTNGHSEKVVYIPINTPTDGQIRTLPRTNADGSTNLRRYDYRRQLDTVADEYSLESRSSSTSRLRSPSSYTGTIGDDIKDALSQFDYLNDYDAASIRGMPSSQTKCTPTTYHF</sequence>
<dbReference type="Proteomes" id="UP000046393">
    <property type="component" value="Unplaced"/>
</dbReference>
<accession>A0A0N5ARR1</accession>
<organism evidence="2 3">
    <name type="scientific">Syphacia muris</name>
    <dbReference type="NCBI Taxonomy" id="451379"/>
    <lineage>
        <taxon>Eukaryota</taxon>
        <taxon>Metazoa</taxon>
        <taxon>Ecdysozoa</taxon>
        <taxon>Nematoda</taxon>
        <taxon>Chromadorea</taxon>
        <taxon>Rhabditida</taxon>
        <taxon>Spirurina</taxon>
        <taxon>Oxyuridomorpha</taxon>
        <taxon>Oxyuroidea</taxon>
        <taxon>Oxyuridae</taxon>
        <taxon>Syphacia</taxon>
    </lineage>
</organism>
<dbReference type="InterPro" id="IPR016024">
    <property type="entry name" value="ARM-type_fold"/>
</dbReference>
<protein>
    <submittedName>
        <fullName evidence="3">Armadillo-type protein</fullName>
    </submittedName>
</protein>
<keyword evidence="2" id="KW-1185">Reference proteome</keyword>
<dbReference type="AlphaFoldDB" id="A0A0N5ARR1"/>
<dbReference type="SUPFAM" id="SSF48371">
    <property type="entry name" value="ARM repeat"/>
    <property type="match status" value="1"/>
</dbReference>
<reference evidence="3" key="1">
    <citation type="submission" date="2017-02" db="UniProtKB">
        <authorList>
            <consortium name="WormBaseParasite"/>
        </authorList>
    </citation>
    <scope>IDENTIFICATION</scope>
</reference>
<feature type="compositionally biased region" description="Low complexity" evidence="1">
    <location>
        <begin position="615"/>
        <end position="631"/>
    </location>
</feature>
<evidence type="ECO:0000313" key="3">
    <source>
        <dbReference type="WBParaSite" id="SMUV_0000745401-mRNA-1"/>
    </source>
</evidence>
<name>A0A0N5ARR1_9BILA</name>
<feature type="region of interest" description="Disordered" evidence="1">
    <location>
        <begin position="611"/>
        <end position="635"/>
    </location>
</feature>
<dbReference type="InterPro" id="IPR011989">
    <property type="entry name" value="ARM-like"/>
</dbReference>
<dbReference type="Gene3D" id="1.25.10.10">
    <property type="entry name" value="Leucine-rich Repeat Variant"/>
    <property type="match status" value="1"/>
</dbReference>
<evidence type="ECO:0000313" key="2">
    <source>
        <dbReference type="Proteomes" id="UP000046393"/>
    </source>
</evidence>
<feature type="region of interest" description="Disordered" evidence="1">
    <location>
        <begin position="529"/>
        <end position="555"/>
    </location>
</feature>
<dbReference type="WBParaSite" id="SMUV_0000745401-mRNA-1">
    <property type="protein sequence ID" value="SMUV_0000745401-mRNA-1"/>
    <property type="gene ID" value="SMUV_0000745401"/>
</dbReference>
<proteinExistence type="predicted"/>